<dbReference type="SUPFAM" id="SSF54292">
    <property type="entry name" value="2Fe-2S ferredoxin-like"/>
    <property type="match status" value="1"/>
</dbReference>
<dbReference type="RefSeq" id="WP_284377359.1">
    <property type="nucleotide sequence ID" value="NZ_BSNN01000004.1"/>
</dbReference>
<sequence>MEIEFLLNGETTRVDVSDPTQTLLDWLREERQLTGTKEGCNEGDCGACSVVLSHGDSLMPVNACILFMPQLQGKSIRTVEGLANGSDMHPIQSALVEKHGSQCGFCTPGIVASLAAALGNKDRDYDTALAGNLCRCTGYAPIIKAAKAAEGRAHPMWIEADRGAEYSPLRSVQAPHDLNEFAAWFVDNPDATLIAGGSDVGLWVTKGLQELNRPCFLHQIPDLKRIERSPEAITFGAMVTIAQMRDSLHKDLPQMSEFLRRFASAQLRNVATIGGNIANGSPIGDLPPALIALGARLRLQRGQQIREIAVEDFFISYGSQDIQPGEFLHSIIVPTTSDTLKCYKLSKRFDQDISTVCGCINIQTTDGMVTEARLAFGGMAGIPQSAHGAEAVLIGMAYDRRAIDRAMTALADDFTPLSDARGSAAYRMLAAQNMLLRAYLADKAPALDILEVTP</sequence>
<evidence type="ECO:0000256" key="4">
    <source>
        <dbReference type="ARBA" id="ARBA00023002"/>
    </source>
</evidence>
<dbReference type="Gene3D" id="3.30.390.50">
    <property type="entry name" value="CO dehydrogenase flavoprotein, C-terminal domain"/>
    <property type="match status" value="1"/>
</dbReference>
<dbReference type="NCBIfam" id="TIGR02963">
    <property type="entry name" value="xanthine_xdhA"/>
    <property type="match status" value="1"/>
</dbReference>
<dbReference type="Gene3D" id="1.10.150.120">
    <property type="entry name" value="[2Fe-2S]-binding domain"/>
    <property type="match status" value="1"/>
</dbReference>
<dbReference type="InterPro" id="IPR001041">
    <property type="entry name" value="2Fe-2S_ferredoxin-type"/>
</dbReference>
<dbReference type="PIRSF" id="PIRSF036557">
    <property type="entry name" value="XdhA_RC"/>
    <property type="match status" value="1"/>
</dbReference>
<feature type="domain" description="2Fe-2S ferredoxin-type" evidence="6">
    <location>
        <begin position="1"/>
        <end position="82"/>
    </location>
</feature>
<dbReference type="Gene3D" id="3.30.43.10">
    <property type="entry name" value="Uridine Diphospho-n-acetylenolpyruvylglucosamine Reductase, domain 2"/>
    <property type="match status" value="1"/>
</dbReference>
<evidence type="ECO:0000256" key="1">
    <source>
        <dbReference type="ARBA" id="ARBA00022630"/>
    </source>
</evidence>
<dbReference type="Pfam" id="PF00111">
    <property type="entry name" value="Fer2"/>
    <property type="match status" value="1"/>
</dbReference>
<dbReference type="InterPro" id="IPR036683">
    <property type="entry name" value="CO_DH_flav_C_dom_sf"/>
</dbReference>
<dbReference type="CDD" id="cd00207">
    <property type="entry name" value="fer2"/>
    <property type="match status" value="1"/>
</dbReference>
<dbReference type="EMBL" id="BSNN01000004">
    <property type="protein sequence ID" value="GLQ35202.1"/>
    <property type="molecule type" value="Genomic_DNA"/>
</dbReference>
<keyword evidence="3" id="KW-0274">FAD</keyword>
<dbReference type="Gene3D" id="3.30.465.10">
    <property type="match status" value="1"/>
</dbReference>
<keyword evidence="4" id="KW-0560">Oxidoreductase</keyword>
<dbReference type="Gene3D" id="3.10.20.30">
    <property type="match status" value="1"/>
</dbReference>
<keyword evidence="2" id="KW-0479">Metal-binding</keyword>
<evidence type="ECO:0000256" key="2">
    <source>
        <dbReference type="ARBA" id="ARBA00022723"/>
    </source>
</evidence>
<dbReference type="InterPro" id="IPR016169">
    <property type="entry name" value="FAD-bd_PCMH_sub2"/>
</dbReference>
<dbReference type="InterPro" id="IPR036884">
    <property type="entry name" value="2Fe-2S-bd_dom_sf"/>
</dbReference>
<keyword evidence="5" id="KW-0408">Iron</keyword>
<dbReference type="InterPro" id="IPR036318">
    <property type="entry name" value="FAD-bd_PCMH-like_sf"/>
</dbReference>
<evidence type="ECO:0000313" key="9">
    <source>
        <dbReference type="Proteomes" id="UP001156694"/>
    </source>
</evidence>
<dbReference type="InterPro" id="IPR012675">
    <property type="entry name" value="Beta-grasp_dom_sf"/>
</dbReference>
<dbReference type="Proteomes" id="UP001156694">
    <property type="component" value="Unassembled WGS sequence"/>
</dbReference>
<dbReference type="PANTHER" id="PTHR45444:SF3">
    <property type="entry name" value="XANTHINE DEHYDROGENASE"/>
    <property type="match status" value="1"/>
</dbReference>
<dbReference type="PANTHER" id="PTHR45444">
    <property type="entry name" value="XANTHINE DEHYDROGENASE"/>
    <property type="match status" value="1"/>
</dbReference>
<dbReference type="InterPro" id="IPR012175">
    <property type="entry name" value="Xanth_DH_ssu_bac"/>
</dbReference>
<evidence type="ECO:0000259" key="7">
    <source>
        <dbReference type="PROSITE" id="PS51387"/>
    </source>
</evidence>
<dbReference type="PROSITE" id="PS51387">
    <property type="entry name" value="FAD_PCMH"/>
    <property type="match status" value="1"/>
</dbReference>
<dbReference type="InterPro" id="IPR014307">
    <property type="entry name" value="Xanthine_DH_ssu"/>
</dbReference>
<evidence type="ECO:0000313" key="8">
    <source>
        <dbReference type="EMBL" id="GLQ35202.1"/>
    </source>
</evidence>
<evidence type="ECO:0000256" key="5">
    <source>
        <dbReference type="ARBA" id="ARBA00023004"/>
    </source>
</evidence>
<dbReference type="Pfam" id="PF00941">
    <property type="entry name" value="FAD_binding_5"/>
    <property type="match status" value="1"/>
</dbReference>
<dbReference type="InterPro" id="IPR005107">
    <property type="entry name" value="CO_DH_flav_C"/>
</dbReference>
<dbReference type="PROSITE" id="PS00197">
    <property type="entry name" value="2FE2S_FER_1"/>
    <property type="match status" value="1"/>
</dbReference>
<dbReference type="PROSITE" id="PS51085">
    <property type="entry name" value="2FE2S_FER_2"/>
    <property type="match status" value="1"/>
</dbReference>
<dbReference type="InterPro" id="IPR016166">
    <property type="entry name" value="FAD-bd_PCMH"/>
</dbReference>
<gene>
    <name evidence="8" type="ORF">GCM10007939_14850</name>
</gene>
<dbReference type="SUPFAM" id="SSF56176">
    <property type="entry name" value="FAD-binding/transporter-associated domain-like"/>
    <property type="match status" value="1"/>
</dbReference>
<reference evidence="9" key="1">
    <citation type="journal article" date="2019" name="Int. J. Syst. Evol. Microbiol.">
        <title>The Global Catalogue of Microorganisms (GCM) 10K type strain sequencing project: providing services to taxonomists for standard genome sequencing and annotation.</title>
        <authorList>
            <consortium name="The Broad Institute Genomics Platform"/>
            <consortium name="The Broad Institute Genome Sequencing Center for Infectious Disease"/>
            <person name="Wu L."/>
            <person name="Ma J."/>
        </authorList>
    </citation>
    <scope>NUCLEOTIDE SEQUENCE [LARGE SCALE GENOMIC DNA]</scope>
    <source>
        <strain evidence="9">NBRC 110140</strain>
    </source>
</reference>
<dbReference type="InterPro" id="IPR002346">
    <property type="entry name" value="Mopterin_DH_FAD-bd"/>
</dbReference>
<keyword evidence="1" id="KW-0285">Flavoprotein</keyword>
<keyword evidence="9" id="KW-1185">Reference proteome</keyword>
<dbReference type="Pfam" id="PF03450">
    <property type="entry name" value="CO_deh_flav_C"/>
    <property type="match status" value="1"/>
</dbReference>
<name>A0ABQ5VUT8_9RHOB</name>
<proteinExistence type="predicted"/>
<comment type="caution">
    <text evidence="8">The sequence shown here is derived from an EMBL/GenBank/DDBJ whole genome shotgun (WGS) entry which is preliminary data.</text>
</comment>
<dbReference type="InterPro" id="IPR016208">
    <property type="entry name" value="Ald_Oxase/xanthine_DH-like"/>
</dbReference>
<dbReference type="SUPFAM" id="SSF55447">
    <property type="entry name" value="CO dehydrogenase flavoprotein C-terminal domain-like"/>
    <property type="match status" value="1"/>
</dbReference>
<organism evidence="8 9">
    <name type="scientific">Amylibacter marinus</name>
    <dbReference type="NCBI Taxonomy" id="1475483"/>
    <lineage>
        <taxon>Bacteria</taxon>
        <taxon>Pseudomonadati</taxon>
        <taxon>Pseudomonadota</taxon>
        <taxon>Alphaproteobacteria</taxon>
        <taxon>Rhodobacterales</taxon>
        <taxon>Paracoccaceae</taxon>
        <taxon>Amylibacter</taxon>
    </lineage>
</organism>
<evidence type="ECO:0000256" key="3">
    <source>
        <dbReference type="ARBA" id="ARBA00022827"/>
    </source>
</evidence>
<dbReference type="Pfam" id="PF01799">
    <property type="entry name" value="Fer2_2"/>
    <property type="match status" value="1"/>
</dbReference>
<protein>
    <submittedName>
        <fullName evidence="8">Xanthine dehydrogenase small subunit</fullName>
    </submittedName>
</protein>
<dbReference type="SUPFAM" id="SSF47741">
    <property type="entry name" value="CO dehydrogenase ISP C-domain like"/>
    <property type="match status" value="1"/>
</dbReference>
<feature type="domain" description="FAD-binding PCMH-type" evidence="7">
    <location>
        <begin position="164"/>
        <end position="338"/>
    </location>
</feature>
<dbReference type="InterPro" id="IPR036010">
    <property type="entry name" value="2Fe-2S_ferredoxin-like_sf"/>
</dbReference>
<dbReference type="InterPro" id="IPR016167">
    <property type="entry name" value="FAD-bd_PCMH_sub1"/>
</dbReference>
<evidence type="ECO:0000259" key="6">
    <source>
        <dbReference type="PROSITE" id="PS51085"/>
    </source>
</evidence>
<dbReference type="SMART" id="SM01092">
    <property type="entry name" value="CO_deh_flav_C"/>
    <property type="match status" value="1"/>
</dbReference>
<dbReference type="InterPro" id="IPR002888">
    <property type="entry name" value="2Fe-2S-bd"/>
</dbReference>
<accession>A0ABQ5VUT8</accession>
<dbReference type="InterPro" id="IPR006058">
    <property type="entry name" value="2Fe2S_fd_BS"/>
</dbReference>